<dbReference type="AlphaFoldDB" id="A0A016UFI3"/>
<keyword evidence="2" id="KW-1185">Reference proteome</keyword>
<name>A0A016UFI3_9BILA</name>
<evidence type="ECO:0000313" key="2">
    <source>
        <dbReference type="Proteomes" id="UP000024635"/>
    </source>
</evidence>
<proteinExistence type="predicted"/>
<accession>A0A016UFI3</accession>
<dbReference type="EMBL" id="JARK01001379">
    <property type="protein sequence ID" value="EYC13612.1"/>
    <property type="molecule type" value="Genomic_DNA"/>
</dbReference>
<organism evidence="1 2">
    <name type="scientific">Ancylostoma ceylanicum</name>
    <dbReference type="NCBI Taxonomy" id="53326"/>
    <lineage>
        <taxon>Eukaryota</taxon>
        <taxon>Metazoa</taxon>
        <taxon>Ecdysozoa</taxon>
        <taxon>Nematoda</taxon>
        <taxon>Chromadorea</taxon>
        <taxon>Rhabditida</taxon>
        <taxon>Rhabditina</taxon>
        <taxon>Rhabditomorpha</taxon>
        <taxon>Strongyloidea</taxon>
        <taxon>Ancylostomatidae</taxon>
        <taxon>Ancylostomatinae</taxon>
        <taxon>Ancylostoma</taxon>
    </lineage>
</organism>
<gene>
    <name evidence="1" type="primary">Acey_s0043.g814</name>
    <name evidence="1" type="ORF">Y032_0043g814</name>
</gene>
<reference evidence="2" key="1">
    <citation type="journal article" date="2015" name="Nat. Genet.">
        <title>The genome and transcriptome of the zoonotic hookworm Ancylostoma ceylanicum identify infection-specific gene families.</title>
        <authorList>
            <person name="Schwarz E.M."/>
            <person name="Hu Y."/>
            <person name="Antoshechkin I."/>
            <person name="Miller M.M."/>
            <person name="Sternberg P.W."/>
            <person name="Aroian R.V."/>
        </authorList>
    </citation>
    <scope>NUCLEOTIDE SEQUENCE</scope>
    <source>
        <strain evidence="2">HY135</strain>
    </source>
</reference>
<sequence length="81" mass="9144">MMNDRVTTNISTTANRLRVRTYDNLTVLRAGFTRIYYQRVGHAVNKSPITRFISDSDWPAVGLLPHRAAALLVTIQGWNGI</sequence>
<dbReference type="Proteomes" id="UP000024635">
    <property type="component" value="Unassembled WGS sequence"/>
</dbReference>
<protein>
    <submittedName>
        <fullName evidence="1">Uncharacterized protein</fullName>
    </submittedName>
</protein>
<comment type="caution">
    <text evidence="1">The sequence shown here is derived from an EMBL/GenBank/DDBJ whole genome shotgun (WGS) entry which is preliminary data.</text>
</comment>
<evidence type="ECO:0000313" key="1">
    <source>
        <dbReference type="EMBL" id="EYC13612.1"/>
    </source>
</evidence>